<gene>
    <name evidence="1" type="ORF">CR513_35220</name>
</gene>
<name>A0A371FZR7_MUCPR</name>
<feature type="non-terminal residue" evidence="1">
    <location>
        <position position="1"/>
    </location>
</feature>
<dbReference type="EMBL" id="QJKJ01007240">
    <property type="protein sequence ID" value="RDX83819.1"/>
    <property type="molecule type" value="Genomic_DNA"/>
</dbReference>
<organism evidence="1 2">
    <name type="scientific">Mucuna pruriens</name>
    <name type="common">Velvet bean</name>
    <name type="synonym">Dolichos pruriens</name>
    <dbReference type="NCBI Taxonomy" id="157652"/>
    <lineage>
        <taxon>Eukaryota</taxon>
        <taxon>Viridiplantae</taxon>
        <taxon>Streptophyta</taxon>
        <taxon>Embryophyta</taxon>
        <taxon>Tracheophyta</taxon>
        <taxon>Spermatophyta</taxon>
        <taxon>Magnoliopsida</taxon>
        <taxon>eudicotyledons</taxon>
        <taxon>Gunneridae</taxon>
        <taxon>Pentapetalae</taxon>
        <taxon>rosids</taxon>
        <taxon>fabids</taxon>
        <taxon>Fabales</taxon>
        <taxon>Fabaceae</taxon>
        <taxon>Papilionoideae</taxon>
        <taxon>50 kb inversion clade</taxon>
        <taxon>NPAAA clade</taxon>
        <taxon>indigoferoid/millettioid clade</taxon>
        <taxon>Phaseoleae</taxon>
        <taxon>Mucuna</taxon>
    </lineage>
</organism>
<sequence length="131" mass="15249">MVVYTKLHLQAAIYVFCYIKKSPTQGLLFPTFLFATKISCIDTQKSITSLYIFLNESLILWHSKKQNIISRSSFKFTHHIAVNSRFHKRTNNTDIDYHEVCQKFQAKLFHLHSVPNSAKSERYSLSGLKGY</sequence>
<protein>
    <recommendedName>
        <fullName evidence="3">Copia protein</fullName>
    </recommendedName>
</protein>
<keyword evidence="2" id="KW-1185">Reference proteome</keyword>
<dbReference type="PANTHER" id="PTHR11439:SF463">
    <property type="entry name" value="REVERSE TRANSCRIPTASE TY1_COPIA-TYPE DOMAIN-CONTAINING PROTEIN"/>
    <property type="match status" value="1"/>
</dbReference>
<dbReference type="Proteomes" id="UP000257109">
    <property type="component" value="Unassembled WGS sequence"/>
</dbReference>
<evidence type="ECO:0000313" key="1">
    <source>
        <dbReference type="EMBL" id="RDX83819.1"/>
    </source>
</evidence>
<comment type="caution">
    <text evidence="1">The sequence shown here is derived from an EMBL/GenBank/DDBJ whole genome shotgun (WGS) entry which is preliminary data.</text>
</comment>
<proteinExistence type="predicted"/>
<dbReference type="AlphaFoldDB" id="A0A371FZR7"/>
<accession>A0A371FZR7</accession>
<reference evidence="1" key="1">
    <citation type="submission" date="2018-05" db="EMBL/GenBank/DDBJ databases">
        <title>Draft genome of Mucuna pruriens seed.</title>
        <authorList>
            <person name="Nnadi N.E."/>
            <person name="Vos R."/>
            <person name="Hasami M.H."/>
            <person name="Devisetty U.K."/>
            <person name="Aguiy J.C."/>
        </authorList>
    </citation>
    <scope>NUCLEOTIDE SEQUENCE [LARGE SCALE GENOMIC DNA]</scope>
    <source>
        <strain evidence="1">JCA_2017</strain>
    </source>
</reference>
<evidence type="ECO:0000313" key="2">
    <source>
        <dbReference type="Proteomes" id="UP000257109"/>
    </source>
</evidence>
<evidence type="ECO:0008006" key="3">
    <source>
        <dbReference type="Google" id="ProtNLM"/>
    </source>
</evidence>
<dbReference type="PANTHER" id="PTHR11439">
    <property type="entry name" value="GAG-POL-RELATED RETROTRANSPOSON"/>
    <property type="match status" value="1"/>
</dbReference>